<dbReference type="InterPro" id="IPR000209">
    <property type="entry name" value="Peptidase_S8/S53_dom"/>
</dbReference>
<keyword evidence="2 5" id="KW-0645">Protease</keyword>
<evidence type="ECO:0000256" key="4">
    <source>
        <dbReference type="ARBA" id="ARBA00022825"/>
    </source>
</evidence>
<organism evidence="9 10">
    <name type="scientific">Micromonospora zhanjiangensis</name>
    <dbReference type="NCBI Taxonomy" id="1522057"/>
    <lineage>
        <taxon>Bacteria</taxon>
        <taxon>Bacillati</taxon>
        <taxon>Actinomycetota</taxon>
        <taxon>Actinomycetes</taxon>
        <taxon>Micromonosporales</taxon>
        <taxon>Micromonosporaceae</taxon>
        <taxon>Micromonospora</taxon>
    </lineage>
</organism>
<feature type="active site" description="Charge relay system" evidence="5">
    <location>
        <position position="823"/>
    </location>
</feature>
<feature type="active site" description="Charge relay system" evidence="5">
    <location>
        <position position="647"/>
    </location>
</feature>
<evidence type="ECO:0000256" key="6">
    <source>
        <dbReference type="SAM" id="MobiDB-lite"/>
    </source>
</evidence>
<keyword evidence="7" id="KW-0812">Transmembrane</keyword>
<feature type="transmembrane region" description="Helical" evidence="7">
    <location>
        <begin position="404"/>
        <end position="429"/>
    </location>
</feature>
<dbReference type="InterPro" id="IPR051048">
    <property type="entry name" value="Peptidase_S8/S53_subtilisin"/>
</dbReference>
<gene>
    <name evidence="9" type="ORF">ACFOX0_00960</name>
</gene>
<accession>A0ABV8KEM3</accession>
<feature type="transmembrane region" description="Helical" evidence="7">
    <location>
        <begin position="276"/>
        <end position="294"/>
    </location>
</feature>
<keyword evidence="4 5" id="KW-0720">Serine protease</keyword>
<feature type="domain" description="Peptidase S8/S53" evidence="8">
    <location>
        <begin position="601"/>
        <end position="859"/>
    </location>
</feature>
<keyword evidence="3 5" id="KW-0378">Hydrolase</keyword>
<evidence type="ECO:0000256" key="1">
    <source>
        <dbReference type="ARBA" id="ARBA00011073"/>
    </source>
</evidence>
<dbReference type="Pfam" id="PF00082">
    <property type="entry name" value="Peptidase_S8"/>
    <property type="match status" value="1"/>
</dbReference>
<dbReference type="InterPro" id="IPR036852">
    <property type="entry name" value="Peptidase_S8/S53_dom_sf"/>
</dbReference>
<comment type="caution">
    <text evidence="9">The sequence shown here is derived from an EMBL/GenBank/DDBJ whole genome shotgun (WGS) entry which is preliminary data.</text>
</comment>
<evidence type="ECO:0000256" key="7">
    <source>
        <dbReference type="SAM" id="Phobius"/>
    </source>
</evidence>
<comment type="similarity">
    <text evidence="1 5">Belongs to the peptidase S8 family.</text>
</comment>
<feature type="transmembrane region" description="Helical" evidence="7">
    <location>
        <begin position="48"/>
        <end position="73"/>
    </location>
</feature>
<feature type="transmembrane region" description="Helical" evidence="7">
    <location>
        <begin position="85"/>
        <end position="109"/>
    </location>
</feature>
<feature type="region of interest" description="Disordered" evidence="6">
    <location>
        <begin position="1"/>
        <end position="42"/>
    </location>
</feature>
<dbReference type="RefSeq" id="WP_377541446.1">
    <property type="nucleotide sequence ID" value="NZ_JBHSBN010000001.1"/>
</dbReference>
<reference evidence="10" key="1">
    <citation type="journal article" date="2019" name="Int. J. Syst. Evol. Microbiol.">
        <title>The Global Catalogue of Microorganisms (GCM) 10K type strain sequencing project: providing services to taxonomists for standard genome sequencing and annotation.</title>
        <authorList>
            <consortium name="The Broad Institute Genomics Platform"/>
            <consortium name="The Broad Institute Genome Sequencing Center for Infectious Disease"/>
            <person name="Wu L."/>
            <person name="Ma J."/>
        </authorList>
    </citation>
    <scope>NUCLEOTIDE SEQUENCE [LARGE SCALE GENOMIC DNA]</scope>
    <source>
        <strain evidence="10">2902at01</strain>
    </source>
</reference>
<dbReference type="InterPro" id="IPR015500">
    <property type="entry name" value="Peptidase_S8_subtilisin-rel"/>
</dbReference>
<evidence type="ECO:0000313" key="10">
    <source>
        <dbReference type="Proteomes" id="UP001595868"/>
    </source>
</evidence>
<sequence>MQVGPPPPSDAAHPLAPAPPPVTGGAATPPWPPPRTAPTPGGTNPWSVVAAVLTGLWAVAVVAGAEAIGWLVTQLLLTLGLDQPAWVRFVPSLAAGLLVALPATPLALLPRGPAVRAAGRAWLLGAAALAGLGLVRAVPTPQNEFYLAALAVVAVALGSVLRTGRRRTGGPSEIARTDRPGGSDRRRTWRPGSAARSGRATAPPADVAVSGPHRERSSYNVFDVGSNSAPPGRQDPATAGPPDREAPAATGLAATAGLAVLLPWVCVGALGGLLETVLAVTAAVAVGRLAASILDVRFWATYRRWPDGRPHPVRLLLLGGPVAGVALLLVAAGTGQDGAQLAALLTLPPLGFATATLAGSGAYPPGGRPWRPVGWLVGLAAVGPLAFADPEEISLLLLGRDVPFWVAVAAGGSLTIALLVAAGYAVAFARLRPRRPGRRPVAAALGLLLVAVAGLYVGAGQPGLYGEKLFVVLREQADLTGVPVGLTGFAGRATRGEAVYRRLVDTAERSQAGLRRDLRRLHLRHTPYYLVNAVEVEGGPAVREWLSRRSDVDRVLLSQRLRPLPAAPRPDRGALAQPAAPPWNITMIGADRVRSGLGVTGAGIVVGTSDSGVDGAHPALAGGFRGGDDSWYDPWNGSRTPTDRGGHGTHTLASAVGGRQVGVAPGAHWVGCVNLGRNLGNPAHYLDCLQFMLAPFPTGADPFTAGRPDRAPQVLTNSWGCPPIEGCDRDVLRPATAALAAAGIFTVVAAGNSGPYCGSVSDPPAPYPDVLTVGAVDQEGRITEFSSRGPAPGGAAKPDVVAPGADVLSAWPGGGYATENGTSMATPQVAGVVALMWSANPALVGDLDRTRRILRDTATGRPARYPPGEPADRCGGSANVTGAGLVDAYAAVRAATAAG</sequence>
<evidence type="ECO:0000256" key="5">
    <source>
        <dbReference type="PROSITE-ProRule" id="PRU01240"/>
    </source>
</evidence>
<feature type="active site" description="Charge relay system" evidence="5">
    <location>
        <position position="610"/>
    </location>
</feature>
<dbReference type="PROSITE" id="PS51892">
    <property type="entry name" value="SUBTILASE"/>
    <property type="match status" value="1"/>
</dbReference>
<feature type="compositionally biased region" description="Basic and acidic residues" evidence="6">
    <location>
        <begin position="175"/>
        <end position="186"/>
    </location>
</feature>
<feature type="transmembrane region" description="Helical" evidence="7">
    <location>
        <begin position="145"/>
        <end position="161"/>
    </location>
</feature>
<feature type="transmembrane region" description="Helical" evidence="7">
    <location>
        <begin position="121"/>
        <end position="139"/>
    </location>
</feature>
<keyword evidence="7" id="KW-0472">Membrane</keyword>
<keyword evidence="10" id="KW-1185">Reference proteome</keyword>
<dbReference type="PANTHER" id="PTHR43399:SF4">
    <property type="entry name" value="CELL WALL-ASSOCIATED PROTEASE"/>
    <property type="match status" value="1"/>
</dbReference>
<dbReference type="PRINTS" id="PR00723">
    <property type="entry name" value="SUBTILISIN"/>
</dbReference>
<feature type="transmembrane region" description="Helical" evidence="7">
    <location>
        <begin position="315"/>
        <end position="333"/>
    </location>
</feature>
<evidence type="ECO:0000259" key="8">
    <source>
        <dbReference type="Pfam" id="PF00082"/>
    </source>
</evidence>
<dbReference type="PANTHER" id="PTHR43399">
    <property type="entry name" value="SUBTILISIN-RELATED"/>
    <property type="match status" value="1"/>
</dbReference>
<evidence type="ECO:0000313" key="9">
    <source>
        <dbReference type="EMBL" id="MFC4104511.1"/>
    </source>
</evidence>
<evidence type="ECO:0000256" key="2">
    <source>
        <dbReference type="ARBA" id="ARBA00022670"/>
    </source>
</evidence>
<dbReference type="Proteomes" id="UP001595868">
    <property type="component" value="Unassembled WGS sequence"/>
</dbReference>
<dbReference type="InterPro" id="IPR023828">
    <property type="entry name" value="Peptidase_S8_Ser-AS"/>
</dbReference>
<keyword evidence="7" id="KW-1133">Transmembrane helix</keyword>
<name>A0ABV8KEM3_9ACTN</name>
<dbReference type="SUPFAM" id="SSF52743">
    <property type="entry name" value="Subtilisin-like"/>
    <property type="match status" value="1"/>
</dbReference>
<feature type="region of interest" description="Disordered" evidence="6">
    <location>
        <begin position="164"/>
        <end position="248"/>
    </location>
</feature>
<dbReference type="PROSITE" id="PS00138">
    <property type="entry name" value="SUBTILASE_SER"/>
    <property type="match status" value="1"/>
</dbReference>
<feature type="transmembrane region" description="Helical" evidence="7">
    <location>
        <begin position="251"/>
        <end position="270"/>
    </location>
</feature>
<dbReference type="EMBL" id="JBHSBN010000001">
    <property type="protein sequence ID" value="MFC4104511.1"/>
    <property type="molecule type" value="Genomic_DNA"/>
</dbReference>
<feature type="transmembrane region" description="Helical" evidence="7">
    <location>
        <begin position="441"/>
        <end position="459"/>
    </location>
</feature>
<proteinExistence type="inferred from homology"/>
<protein>
    <submittedName>
        <fullName evidence="9">S8 family serine peptidase</fullName>
    </submittedName>
</protein>
<evidence type="ECO:0000256" key="3">
    <source>
        <dbReference type="ARBA" id="ARBA00022801"/>
    </source>
</evidence>
<dbReference type="Gene3D" id="3.40.50.200">
    <property type="entry name" value="Peptidase S8/S53 domain"/>
    <property type="match status" value="1"/>
</dbReference>